<evidence type="ECO:0000313" key="3">
    <source>
        <dbReference type="Proteomes" id="UP000800039"/>
    </source>
</evidence>
<dbReference type="GeneID" id="63849537"/>
<evidence type="ECO:0000256" key="1">
    <source>
        <dbReference type="SAM" id="MobiDB-lite"/>
    </source>
</evidence>
<keyword evidence="3" id="KW-1185">Reference proteome</keyword>
<gene>
    <name evidence="2" type="ORF">K460DRAFT_360511</name>
</gene>
<reference evidence="2" key="1">
    <citation type="submission" date="2020-01" db="EMBL/GenBank/DDBJ databases">
        <authorList>
            <consortium name="DOE Joint Genome Institute"/>
            <person name="Haridas S."/>
            <person name="Albert R."/>
            <person name="Binder M."/>
            <person name="Bloem J."/>
            <person name="Labutti K."/>
            <person name="Salamov A."/>
            <person name="Andreopoulos B."/>
            <person name="Baker S.E."/>
            <person name="Barry K."/>
            <person name="Bills G."/>
            <person name="Bluhm B.H."/>
            <person name="Cannon C."/>
            <person name="Castanera R."/>
            <person name="Culley D.E."/>
            <person name="Daum C."/>
            <person name="Ezra D."/>
            <person name="Gonzalez J.B."/>
            <person name="Henrissat B."/>
            <person name="Kuo A."/>
            <person name="Liang C."/>
            <person name="Lipzen A."/>
            <person name="Lutzoni F."/>
            <person name="Magnuson J."/>
            <person name="Mondo S."/>
            <person name="Nolan M."/>
            <person name="Ohm R."/>
            <person name="Pangilinan J."/>
            <person name="Park H.-J."/>
            <person name="Ramirez L."/>
            <person name="Alfaro M."/>
            <person name="Sun H."/>
            <person name="Tritt A."/>
            <person name="Yoshinaga Y."/>
            <person name="Zwiers L.-H."/>
            <person name="Turgeon B.G."/>
            <person name="Goodwin S.B."/>
            <person name="Spatafora J.W."/>
            <person name="Crous P.W."/>
            <person name="Grigoriev I.V."/>
        </authorList>
    </citation>
    <scope>NUCLEOTIDE SEQUENCE</scope>
    <source>
        <strain evidence="2">CBS 394.84</strain>
    </source>
</reference>
<dbReference type="EMBL" id="ML976614">
    <property type="protein sequence ID" value="KAF1849653.1"/>
    <property type="molecule type" value="Genomic_DNA"/>
</dbReference>
<feature type="region of interest" description="Disordered" evidence="1">
    <location>
        <begin position="1"/>
        <end position="84"/>
    </location>
</feature>
<organism evidence="2 3">
    <name type="scientific">Cucurbitaria berberidis CBS 394.84</name>
    <dbReference type="NCBI Taxonomy" id="1168544"/>
    <lineage>
        <taxon>Eukaryota</taxon>
        <taxon>Fungi</taxon>
        <taxon>Dikarya</taxon>
        <taxon>Ascomycota</taxon>
        <taxon>Pezizomycotina</taxon>
        <taxon>Dothideomycetes</taxon>
        <taxon>Pleosporomycetidae</taxon>
        <taxon>Pleosporales</taxon>
        <taxon>Pleosporineae</taxon>
        <taxon>Cucurbitariaceae</taxon>
        <taxon>Cucurbitaria</taxon>
    </lineage>
</organism>
<dbReference type="RefSeq" id="XP_040792216.1">
    <property type="nucleotide sequence ID" value="XM_040932286.1"/>
</dbReference>
<dbReference type="AlphaFoldDB" id="A0A9P4LCF3"/>
<proteinExistence type="predicted"/>
<sequence>MERSSFVSDGAYGSSHDRPSPMHSQSTISFPAFKRSTYSRAGHLPSDTPSTFSNRSPARTQPQWENLQRIGVRSSRHTFGNIAGNTSARPARIIFSSAGRRNVKR</sequence>
<protein>
    <submittedName>
        <fullName evidence="2">Uncharacterized protein</fullName>
    </submittedName>
</protein>
<comment type="caution">
    <text evidence="2">The sequence shown here is derived from an EMBL/GenBank/DDBJ whole genome shotgun (WGS) entry which is preliminary data.</text>
</comment>
<evidence type="ECO:0000313" key="2">
    <source>
        <dbReference type="EMBL" id="KAF1849653.1"/>
    </source>
</evidence>
<accession>A0A9P4LCF3</accession>
<dbReference type="Proteomes" id="UP000800039">
    <property type="component" value="Unassembled WGS sequence"/>
</dbReference>
<name>A0A9P4LCF3_9PLEO</name>
<feature type="compositionally biased region" description="Polar residues" evidence="1">
    <location>
        <begin position="47"/>
        <end position="66"/>
    </location>
</feature>